<keyword evidence="1" id="KW-0472">Membrane</keyword>
<feature type="non-terminal residue" evidence="2">
    <location>
        <position position="52"/>
    </location>
</feature>
<keyword evidence="1" id="KW-1133">Transmembrane helix</keyword>
<feature type="transmembrane region" description="Helical" evidence="1">
    <location>
        <begin position="29"/>
        <end position="51"/>
    </location>
</feature>
<protein>
    <submittedName>
        <fullName evidence="2">Uncharacterized protein</fullName>
    </submittedName>
</protein>
<keyword evidence="1" id="KW-0812">Transmembrane</keyword>
<gene>
    <name evidence="2" type="ORF">BDW02DRAFT_454764</name>
</gene>
<reference evidence="2" key="1">
    <citation type="submission" date="2020-01" db="EMBL/GenBank/DDBJ databases">
        <authorList>
            <consortium name="DOE Joint Genome Institute"/>
            <person name="Haridas S."/>
            <person name="Albert R."/>
            <person name="Binder M."/>
            <person name="Bloem J."/>
            <person name="Labutti K."/>
            <person name="Salamov A."/>
            <person name="Andreopoulos B."/>
            <person name="Baker S.E."/>
            <person name="Barry K."/>
            <person name="Bills G."/>
            <person name="Bluhm B.H."/>
            <person name="Cannon C."/>
            <person name="Castanera R."/>
            <person name="Culley D.E."/>
            <person name="Daum C."/>
            <person name="Ezra D."/>
            <person name="Gonzalez J.B."/>
            <person name="Henrissat B."/>
            <person name="Kuo A."/>
            <person name="Liang C."/>
            <person name="Lipzen A."/>
            <person name="Lutzoni F."/>
            <person name="Magnuson J."/>
            <person name="Mondo S."/>
            <person name="Nolan M."/>
            <person name="Ohm R."/>
            <person name="Pangilinan J."/>
            <person name="Park H.-J."/>
            <person name="Ramirez L."/>
            <person name="Alfaro M."/>
            <person name="Sun H."/>
            <person name="Tritt A."/>
            <person name="Yoshinaga Y."/>
            <person name="Zwiers L.-H."/>
            <person name="Turgeon B.G."/>
            <person name="Goodwin S.B."/>
            <person name="Spatafora J.W."/>
            <person name="Crous P.W."/>
            <person name="Grigoriev I.V."/>
        </authorList>
    </citation>
    <scope>NUCLEOTIDE SEQUENCE</scope>
    <source>
        <strain evidence="2">P77</strain>
    </source>
</reference>
<dbReference type="EMBL" id="ML975569">
    <property type="protein sequence ID" value="KAF1828318.1"/>
    <property type="molecule type" value="Genomic_DNA"/>
</dbReference>
<dbReference type="AlphaFoldDB" id="A0A6A5JVE6"/>
<dbReference type="OrthoDB" id="4508185at2759"/>
<keyword evidence="3" id="KW-1185">Reference proteome</keyword>
<organism evidence="2 3">
    <name type="scientific">Decorospora gaudefroyi</name>
    <dbReference type="NCBI Taxonomy" id="184978"/>
    <lineage>
        <taxon>Eukaryota</taxon>
        <taxon>Fungi</taxon>
        <taxon>Dikarya</taxon>
        <taxon>Ascomycota</taxon>
        <taxon>Pezizomycotina</taxon>
        <taxon>Dothideomycetes</taxon>
        <taxon>Pleosporomycetidae</taxon>
        <taxon>Pleosporales</taxon>
        <taxon>Pleosporineae</taxon>
        <taxon>Pleosporaceae</taxon>
        <taxon>Decorospora</taxon>
    </lineage>
</organism>
<evidence type="ECO:0000313" key="3">
    <source>
        <dbReference type="Proteomes" id="UP000800040"/>
    </source>
</evidence>
<dbReference type="Proteomes" id="UP000800040">
    <property type="component" value="Unassembled WGS sequence"/>
</dbReference>
<evidence type="ECO:0000256" key="1">
    <source>
        <dbReference type="SAM" id="Phobius"/>
    </source>
</evidence>
<name>A0A6A5JVE6_9PLEO</name>
<evidence type="ECO:0000313" key="2">
    <source>
        <dbReference type="EMBL" id="KAF1828318.1"/>
    </source>
</evidence>
<proteinExistence type="predicted"/>
<accession>A0A6A5JVE6</accession>
<sequence>MSPRNAINGTTTTVVPPCSAYTGNMNNKLLPALVGITATTGLFPVTIALIAS</sequence>